<accession>A0A9X3YGJ6</accession>
<keyword evidence="2 6" id="KW-0812">Transmembrane</keyword>
<sequence>IGLSMIHRLDQATSPVMRSAELQMLWLFASVAGLCALVVVLRDHRRLQRYTYVWFAFGLALLLTPLLPVIGTENNGARIWIGVGPFSFQPAEIAKILLSIAFATYLVEKRDVLALAGRRVLGIDLPRPRDLGPI</sequence>
<keyword evidence="5 6" id="KW-0472">Membrane</keyword>
<feature type="transmembrane region" description="Helical" evidence="6">
    <location>
        <begin position="53"/>
        <end position="71"/>
    </location>
</feature>
<dbReference type="Proteomes" id="UP001149314">
    <property type="component" value="Unassembled WGS sequence"/>
</dbReference>
<dbReference type="InterPro" id="IPR001182">
    <property type="entry name" value="FtsW/RodA"/>
</dbReference>
<evidence type="ECO:0000313" key="7">
    <source>
        <dbReference type="EMBL" id="MDC6641781.1"/>
    </source>
</evidence>
<dbReference type="RefSeq" id="WP_272733727.1">
    <property type="nucleotide sequence ID" value="NZ_JAOURS010000327.1"/>
</dbReference>
<dbReference type="GO" id="GO:0032153">
    <property type="term" value="C:cell division site"/>
    <property type="evidence" value="ECO:0007669"/>
    <property type="project" value="TreeGrafter"/>
</dbReference>
<evidence type="ECO:0000256" key="6">
    <source>
        <dbReference type="SAM" id="Phobius"/>
    </source>
</evidence>
<gene>
    <name evidence="7" type="ORF">OEZ79_26825</name>
</gene>
<feature type="transmembrane region" description="Helical" evidence="6">
    <location>
        <begin position="24"/>
        <end position="41"/>
    </location>
</feature>
<evidence type="ECO:0000256" key="4">
    <source>
        <dbReference type="ARBA" id="ARBA00022989"/>
    </source>
</evidence>
<keyword evidence="3" id="KW-0133">Cell shape</keyword>
<name>A0A9X3YGJ6_9ENTR</name>
<dbReference type="GO" id="GO:0008360">
    <property type="term" value="P:regulation of cell shape"/>
    <property type="evidence" value="ECO:0007669"/>
    <property type="project" value="UniProtKB-KW"/>
</dbReference>
<feature type="non-terminal residue" evidence="7">
    <location>
        <position position="1"/>
    </location>
</feature>
<dbReference type="PANTHER" id="PTHR30474:SF3">
    <property type="entry name" value="PEPTIDOGLYCAN GLYCOSYLTRANSFERASE RODA"/>
    <property type="match status" value="1"/>
</dbReference>
<dbReference type="GO" id="GO:0051301">
    <property type="term" value="P:cell division"/>
    <property type="evidence" value="ECO:0007669"/>
    <property type="project" value="InterPro"/>
</dbReference>
<organism evidence="7 8">
    <name type="scientific">Leclercia adecarboxylata</name>
    <dbReference type="NCBI Taxonomy" id="83655"/>
    <lineage>
        <taxon>Bacteria</taxon>
        <taxon>Pseudomonadati</taxon>
        <taxon>Pseudomonadota</taxon>
        <taxon>Gammaproteobacteria</taxon>
        <taxon>Enterobacterales</taxon>
        <taxon>Enterobacteriaceae</taxon>
        <taxon>Leclercia</taxon>
    </lineage>
</organism>
<keyword evidence="4 6" id="KW-1133">Transmembrane helix</keyword>
<comment type="caution">
    <text evidence="7">The sequence shown here is derived from an EMBL/GenBank/DDBJ whole genome shotgun (WGS) entry which is preliminary data.</text>
</comment>
<proteinExistence type="predicted"/>
<evidence type="ECO:0000256" key="5">
    <source>
        <dbReference type="ARBA" id="ARBA00023136"/>
    </source>
</evidence>
<protein>
    <submittedName>
        <fullName evidence="7">FtsW/RodA/SpoVE family cell cycle protein</fullName>
    </submittedName>
</protein>
<dbReference type="Pfam" id="PF01098">
    <property type="entry name" value="FTSW_RODA_SPOVE"/>
    <property type="match status" value="1"/>
</dbReference>
<dbReference type="EMBL" id="JAOURS010000327">
    <property type="protein sequence ID" value="MDC6641781.1"/>
    <property type="molecule type" value="Genomic_DNA"/>
</dbReference>
<dbReference type="AlphaFoldDB" id="A0A9X3YGJ6"/>
<comment type="subcellular location">
    <subcellularLocation>
        <location evidence="1">Membrane</location>
        <topology evidence="1">Multi-pass membrane protein</topology>
    </subcellularLocation>
</comment>
<evidence type="ECO:0000256" key="2">
    <source>
        <dbReference type="ARBA" id="ARBA00022692"/>
    </source>
</evidence>
<evidence type="ECO:0000256" key="1">
    <source>
        <dbReference type="ARBA" id="ARBA00004141"/>
    </source>
</evidence>
<dbReference type="GO" id="GO:0005886">
    <property type="term" value="C:plasma membrane"/>
    <property type="evidence" value="ECO:0007669"/>
    <property type="project" value="TreeGrafter"/>
</dbReference>
<reference evidence="7" key="1">
    <citation type="journal article" date="2023" name="Genes Genomics">
        <title>Genomic insights of Leclercia adecarboxylata strains linked to an outbreak in public hospitals in Mexico.</title>
        <authorList>
            <person name="Barrios-Villa E."/>
            <person name="Pacheco-Flores B."/>
            <person name="Lozano-Zarain P."/>
            <person name="Del Campo-Ortega R."/>
            <person name="de Jesus Ascencio-Montiel I."/>
            <person name="Gonzalez-Leon M."/>
            <person name="Camorlinga-Ponce M."/>
            <person name="Gaytan Cervantes F.J."/>
            <person name="Gonzalez Torres C."/>
            <person name="Aguilar E."/>
            <person name="Gonzalez Ibarra J."/>
            <person name="Torres Lopez F.J."/>
            <person name="Rosas-Vargas H."/>
            <person name="Gonzalez-Bonilla C.R."/>
            <person name="Del Carmen Rocha-Gracia R."/>
        </authorList>
    </citation>
    <scope>NUCLEOTIDE SEQUENCE</scope>
    <source>
        <strain evidence="7">Lac40</strain>
    </source>
</reference>
<evidence type="ECO:0000313" key="8">
    <source>
        <dbReference type="Proteomes" id="UP001149314"/>
    </source>
</evidence>
<dbReference type="GO" id="GO:0015648">
    <property type="term" value="F:lipid-linked peptidoglycan transporter activity"/>
    <property type="evidence" value="ECO:0007669"/>
    <property type="project" value="TreeGrafter"/>
</dbReference>
<dbReference type="PANTHER" id="PTHR30474">
    <property type="entry name" value="CELL CYCLE PROTEIN"/>
    <property type="match status" value="1"/>
</dbReference>
<feature type="non-terminal residue" evidence="7">
    <location>
        <position position="134"/>
    </location>
</feature>
<evidence type="ECO:0000256" key="3">
    <source>
        <dbReference type="ARBA" id="ARBA00022960"/>
    </source>
</evidence>